<dbReference type="InterPro" id="IPR051163">
    <property type="entry name" value="Sodium:Solute_Symporter_SSF"/>
</dbReference>
<keyword evidence="4" id="KW-1003">Cell membrane</keyword>
<evidence type="ECO:0000256" key="12">
    <source>
        <dbReference type="SAM" id="SignalP"/>
    </source>
</evidence>
<dbReference type="Gene3D" id="2.120.10.80">
    <property type="entry name" value="Kelch-type beta propeller"/>
    <property type="match status" value="1"/>
</dbReference>
<dbReference type="NCBIfam" id="TIGR00813">
    <property type="entry name" value="sss"/>
    <property type="match status" value="1"/>
</dbReference>
<keyword evidence="6 11" id="KW-1133">Transmembrane helix</keyword>
<accession>A0AA49GL16</accession>
<dbReference type="AlphaFoldDB" id="A0AA49GL16"/>
<feature type="transmembrane region" description="Helical" evidence="11">
    <location>
        <begin position="438"/>
        <end position="457"/>
    </location>
</feature>
<keyword evidence="5 11" id="KW-0812">Transmembrane</keyword>
<evidence type="ECO:0000256" key="9">
    <source>
        <dbReference type="ARBA" id="ARBA00023136"/>
    </source>
</evidence>
<evidence type="ECO:0000313" key="13">
    <source>
        <dbReference type="EMBL" id="WKN34515.1"/>
    </source>
</evidence>
<dbReference type="Pfam" id="PF00474">
    <property type="entry name" value="SSF"/>
    <property type="match status" value="1"/>
</dbReference>
<dbReference type="Gene3D" id="1.20.1730.10">
    <property type="entry name" value="Sodium/glucose cotransporter"/>
    <property type="match status" value="1"/>
</dbReference>
<evidence type="ECO:0000256" key="1">
    <source>
        <dbReference type="ARBA" id="ARBA00004651"/>
    </source>
</evidence>
<feature type="chain" id="PRO_5041447221" evidence="12">
    <location>
        <begin position="28"/>
        <end position="885"/>
    </location>
</feature>
<proteinExistence type="inferred from homology"/>
<feature type="transmembrane region" description="Helical" evidence="11">
    <location>
        <begin position="663"/>
        <end position="688"/>
    </location>
</feature>
<sequence length="885" mass="97613">MILTRWKAHFCVYSWLLICLLSTAAWSQDDVLQWEKVPDLPPAPGETTQAGLAGAFAGIHQDVMIVAGGANFPDQLPWEGGQKKWWQTIYVLEKSGEGQYQWKDNITQTLPQPLAYGVSVSLPEGVLCIGGNNQQGNSDQVFLLAWNPDSQSVDYEEYSRLPNGFQTDAGARMGQQVWVHGVQNGKNQLLSLDLTTRQWSVGPGCPGPVRMFSVAAAQSNGNTECLYLFGGRHQTPDSASILKDAYVFNPAQQQWSLIGNITTGQRSDISVMAGSAIATGANNILLLGGDAGDRFLERFALEKKIAQAQDSVSRTALQQQLTEEFVRHPGFSREVLKFHTVTNTFSPQPHFPGLLPVTTKALTWNQNLFLVSGEIKPGIRTSEVWTAALPLQVKIFGWLNYLVLLLYFGVLILIGVYFSRRQQSTADYFKGGNRIPWWAAGLSLFGTSLSAITFMAIPAKTYATDWAYFFLQMTPLLTAPIIVGLYIPFFRRLNVNTAYEYLEKRFNYLTRVLGSLSFIIFQIGRVGIVLYLPSLALHMVTDINIAFCILAMGIISIIYTMIGGIEAVIWTDVVQVVVLLGGAILCLLLIVFRTDGGLPAFGEIASQNNKINIFNFALDFRAPTFWVVVLGGFFANLISSGSDQTMVQRYLTTKDEAGAARSAWTFAWMAIPATLIFFGLGTALFVFYQQHPGQLSAELEMNDAILPWFIINELPAGVSGLIIAGLFSAAMSSLSSSMNSAATAFTSDFYQRFRQVNDQQELIVARWATLVFGILGTGFALMMASWSIQSLWDQFQLFIGLFAGGLGGLFLLGITTRRANGIGAVIGLILSGVIQYYLTRYTSLNVLLFTMTGFVSCFVFSYLFSLLFPAYSKNLKGLTIHTLYQ</sequence>
<keyword evidence="3" id="KW-0813">Transport</keyword>
<dbReference type="PROSITE" id="PS50283">
    <property type="entry name" value="NA_SOLUT_SYMP_3"/>
    <property type="match status" value="1"/>
</dbReference>
<comment type="similarity">
    <text evidence="2">Belongs to the sodium:solute symporter (SSF) (TC 2.A.21) family.</text>
</comment>
<dbReference type="CDD" id="cd11495">
    <property type="entry name" value="SLC5sbd_NIS-like_u3"/>
    <property type="match status" value="1"/>
</dbReference>
<dbReference type="Pfam" id="PF24996">
    <property type="entry name" value="NANM"/>
    <property type="match status" value="2"/>
</dbReference>
<dbReference type="PANTHER" id="PTHR42985:SF40">
    <property type="entry name" value="LD47995P-RELATED"/>
    <property type="match status" value="1"/>
</dbReference>
<evidence type="ECO:0000256" key="2">
    <source>
        <dbReference type="ARBA" id="ARBA00006434"/>
    </source>
</evidence>
<evidence type="ECO:0000256" key="7">
    <source>
        <dbReference type="ARBA" id="ARBA00023053"/>
    </source>
</evidence>
<gene>
    <name evidence="13" type="ORF">K4G66_19255</name>
</gene>
<evidence type="ECO:0000256" key="10">
    <source>
        <dbReference type="ARBA" id="ARBA00023201"/>
    </source>
</evidence>
<dbReference type="GO" id="GO:0015293">
    <property type="term" value="F:symporter activity"/>
    <property type="evidence" value="ECO:0007669"/>
    <property type="project" value="TreeGrafter"/>
</dbReference>
<feature type="transmembrane region" description="Helical" evidence="11">
    <location>
        <begin position="569"/>
        <end position="592"/>
    </location>
</feature>
<evidence type="ECO:0000256" key="3">
    <source>
        <dbReference type="ARBA" id="ARBA00022448"/>
    </source>
</evidence>
<comment type="subcellular location">
    <subcellularLocation>
        <location evidence="1">Cell membrane</location>
        <topology evidence="1">Multi-pass membrane protein</topology>
    </subcellularLocation>
</comment>
<dbReference type="InterPro" id="IPR056734">
    <property type="entry name" value="NANM"/>
</dbReference>
<feature type="transmembrane region" description="Helical" evidence="11">
    <location>
        <begin position="543"/>
        <end position="562"/>
    </location>
</feature>
<dbReference type="EMBL" id="CP120682">
    <property type="protein sequence ID" value="WKN34515.1"/>
    <property type="molecule type" value="Genomic_DNA"/>
</dbReference>
<evidence type="ECO:0000256" key="5">
    <source>
        <dbReference type="ARBA" id="ARBA00022692"/>
    </source>
</evidence>
<keyword evidence="7" id="KW-0915">Sodium</keyword>
<feature type="transmembrane region" description="Helical" evidence="11">
    <location>
        <begin position="469"/>
        <end position="487"/>
    </location>
</feature>
<organism evidence="13">
    <name type="scientific">Roseihalotalea indica</name>
    <dbReference type="NCBI Taxonomy" id="2867963"/>
    <lineage>
        <taxon>Bacteria</taxon>
        <taxon>Pseudomonadati</taxon>
        <taxon>Bacteroidota</taxon>
        <taxon>Cytophagia</taxon>
        <taxon>Cytophagales</taxon>
        <taxon>Catalimonadaceae</taxon>
        <taxon>Roseihalotalea</taxon>
    </lineage>
</organism>
<dbReference type="InterPro" id="IPR038377">
    <property type="entry name" value="Na/Glc_symporter_sf"/>
</dbReference>
<name>A0AA49GL16_9BACT</name>
<reference evidence="13" key="1">
    <citation type="journal article" date="2023" name="Comput. Struct. Biotechnol. J.">
        <title>Discovery of a novel marine Bacteroidetes with a rich repertoire of carbohydrate-active enzymes.</title>
        <authorList>
            <person name="Chen B."/>
            <person name="Liu G."/>
            <person name="Chen Q."/>
            <person name="Wang H."/>
            <person name="Liu L."/>
            <person name="Tang K."/>
        </authorList>
    </citation>
    <scope>NUCLEOTIDE SEQUENCE</scope>
    <source>
        <strain evidence="13">TK19036</strain>
    </source>
</reference>
<dbReference type="SUPFAM" id="SSF117281">
    <property type="entry name" value="Kelch motif"/>
    <property type="match status" value="1"/>
</dbReference>
<protein>
    <submittedName>
        <fullName evidence="13">Sodium/solute symporter</fullName>
    </submittedName>
</protein>
<feature type="transmembrane region" description="Helical" evidence="11">
    <location>
        <begin position="508"/>
        <end position="531"/>
    </location>
</feature>
<keyword evidence="9 11" id="KW-0472">Membrane</keyword>
<keyword evidence="8" id="KW-0406">Ion transport</keyword>
<evidence type="ECO:0000256" key="8">
    <source>
        <dbReference type="ARBA" id="ARBA00023065"/>
    </source>
</evidence>
<feature type="transmembrane region" description="Helical" evidence="11">
    <location>
        <begin position="794"/>
        <end position="814"/>
    </location>
</feature>
<dbReference type="InterPro" id="IPR015915">
    <property type="entry name" value="Kelch-typ_b-propeller"/>
</dbReference>
<feature type="transmembrane region" description="Helical" evidence="11">
    <location>
        <begin position="708"/>
        <end position="730"/>
    </location>
</feature>
<dbReference type="GO" id="GO:0005886">
    <property type="term" value="C:plasma membrane"/>
    <property type="evidence" value="ECO:0007669"/>
    <property type="project" value="UniProtKB-SubCell"/>
</dbReference>
<feature type="transmembrane region" description="Helical" evidence="11">
    <location>
        <begin position="398"/>
        <end position="418"/>
    </location>
</feature>
<evidence type="ECO:0000256" key="6">
    <source>
        <dbReference type="ARBA" id="ARBA00022989"/>
    </source>
</evidence>
<dbReference type="PANTHER" id="PTHR42985">
    <property type="entry name" value="SODIUM-COUPLED MONOCARBOXYLATE TRANSPORTER"/>
    <property type="match status" value="1"/>
</dbReference>
<reference evidence="13" key="2">
    <citation type="journal article" date="2024" name="Antonie Van Leeuwenhoek">
        <title>Roseihalotalea indica gen. nov., sp. nov., a halophilic Bacteroidetes from mesopelagic Southwest Indian Ocean with higher carbohydrate metabolic potential.</title>
        <authorList>
            <person name="Chen B."/>
            <person name="Zhang M."/>
            <person name="Lin D."/>
            <person name="Ye J."/>
            <person name="Tang K."/>
        </authorList>
    </citation>
    <scope>NUCLEOTIDE SEQUENCE</scope>
    <source>
        <strain evidence="13">TK19036</strain>
    </source>
</reference>
<dbReference type="InterPro" id="IPR001734">
    <property type="entry name" value="Na/solute_symporter"/>
</dbReference>
<feature type="transmembrane region" description="Helical" evidence="11">
    <location>
        <begin position="844"/>
        <end position="868"/>
    </location>
</feature>
<feature type="transmembrane region" description="Helical" evidence="11">
    <location>
        <begin position="821"/>
        <end position="838"/>
    </location>
</feature>
<evidence type="ECO:0000256" key="11">
    <source>
        <dbReference type="SAM" id="Phobius"/>
    </source>
</evidence>
<feature type="transmembrane region" description="Helical" evidence="11">
    <location>
        <begin position="764"/>
        <end position="788"/>
    </location>
</feature>
<keyword evidence="12" id="KW-0732">Signal</keyword>
<dbReference type="GO" id="GO:0006814">
    <property type="term" value="P:sodium ion transport"/>
    <property type="evidence" value="ECO:0007669"/>
    <property type="project" value="UniProtKB-KW"/>
</dbReference>
<feature type="transmembrane region" description="Helical" evidence="11">
    <location>
        <begin position="624"/>
        <end position="642"/>
    </location>
</feature>
<evidence type="ECO:0000256" key="4">
    <source>
        <dbReference type="ARBA" id="ARBA00022475"/>
    </source>
</evidence>
<feature type="signal peptide" evidence="12">
    <location>
        <begin position="1"/>
        <end position="27"/>
    </location>
</feature>
<keyword evidence="10" id="KW-0739">Sodium transport</keyword>